<evidence type="ECO:0000313" key="3">
    <source>
        <dbReference type="EMBL" id="CAG9325315.1"/>
    </source>
</evidence>
<dbReference type="Proteomes" id="UP001162131">
    <property type="component" value="Unassembled WGS sequence"/>
</dbReference>
<feature type="region of interest" description="Disordered" evidence="2">
    <location>
        <begin position="291"/>
        <end position="336"/>
    </location>
</feature>
<feature type="region of interest" description="Disordered" evidence="2">
    <location>
        <begin position="16"/>
        <end position="107"/>
    </location>
</feature>
<feature type="region of interest" description="Disordered" evidence="2">
    <location>
        <begin position="494"/>
        <end position="521"/>
    </location>
</feature>
<keyword evidence="1" id="KW-0175">Coiled coil</keyword>
<dbReference type="EMBL" id="CAJZBQ010000038">
    <property type="protein sequence ID" value="CAG9325315.1"/>
    <property type="molecule type" value="Genomic_DNA"/>
</dbReference>
<feature type="compositionally biased region" description="Basic and acidic residues" evidence="2">
    <location>
        <begin position="505"/>
        <end position="521"/>
    </location>
</feature>
<reference evidence="3" key="1">
    <citation type="submission" date="2021-09" db="EMBL/GenBank/DDBJ databases">
        <authorList>
            <consortium name="AG Swart"/>
            <person name="Singh M."/>
            <person name="Singh A."/>
            <person name="Seah K."/>
            <person name="Emmerich C."/>
        </authorList>
    </citation>
    <scope>NUCLEOTIDE SEQUENCE</scope>
    <source>
        <strain evidence="3">ATCC30299</strain>
    </source>
</reference>
<keyword evidence="4" id="KW-1185">Reference proteome</keyword>
<feature type="compositionally biased region" description="Basic and acidic residues" evidence="2">
    <location>
        <begin position="55"/>
        <end position="94"/>
    </location>
</feature>
<evidence type="ECO:0000313" key="4">
    <source>
        <dbReference type="Proteomes" id="UP001162131"/>
    </source>
</evidence>
<evidence type="ECO:0000256" key="1">
    <source>
        <dbReference type="SAM" id="Coils"/>
    </source>
</evidence>
<feature type="coiled-coil region" evidence="1">
    <location>
        <begin position="360"/>
        <end position="387"/>
    </location>
</feature>
<feature type="compositionally biased region" description="Polar residues" evidence="2">
    <location>
        <begin position="16"/>
        <end position="51"/>
    </location>
</feature>
<gene>
    <name evidence="3" type="ORF">BSTOLATCC_MIC38578</name>
</gene>
<organism evidence="3 4">
    <name type="scientific">Blepharisma stoltei</name>
    <dbReference type="NCBI Taxonomy" id="1481888"/>
    <lineage>
        <taxon>Eukaryota</taxon>
        <taxon>Sar</taxon>
        <taxon>Alveolata</taxon>
        <taxon>Ciliophora</taxon>
        <taxon>Postciliodesmatophora</taxon>
        <taxon>Heterotrichea</taxon>
        <taxon>Heterotrichida</taxon>
        <taxon>Blepharismidae</taxon>
        <taxon>Blepharisma</taxon>
    </lineage>
</organism>
<feature type="region of interest" description="Disordered" evidence="2">
    <location>
        <begin position="155"/>
        <end position="193"/>
    </location>
</feature>
<feature type="compositionally biased region" description="Polar residues" evidence="2">
    <location>
        <begin position="155"/>
        <end position="164"/>
    </location>
</feature>
<proteinExistence type="predicted"/>
<feature type="coiled-coil region" evidence="1">
    <location>
        <begin position="251"/>
        <end position="278"/>
    </location>
</feature>
<name>A0AAU9JDF6_9CILI</name>
<dbReference type="AlphaFoldDB" id="A0AAU9JDF6"/>
<accession>A0AAU9JDF6</accession>
<evidence type="ECO:0000256" key="2">
    <source>
        <dbReference type="SAM" id="MobiDB-lite"/>
    </source>
</evidence>
<protein>
    <submittedName>
        <fullName evidence="3">Uncharacterized protein</fullName>
    </submittedName>
</protein>
<sequence>MSLLYSLEPVARYLSRSNNPVNSQSRPDQYASQGPYSKAQQQNDEPSNFFTNPRGEYDSRRAQLADDYRKEIQKASQEREKISRRGRILEKEDSYMPNTQNREARPYPVQESTAFRRDENQFPKQFGSQDSGYQPNGYSLEGMQYQNASIPYQNFSQPSQYQTSKKPEAKQESSEEYFPFGRPGAGAPMRDSQGRIVTKRPAGFTNNKGDPAGTIKFEKQYESSMYQDKRETLKDDWRKALNDQMIEKKKKTEEDKARKLLEERIEEAKIMREQKELEKKFRHEIKYERGEVATPSDKTERTSQVVFQDAKKPETTQPVVTQPNPPKEINNEPRPRQRELDVWQSRGELVGQHSALKDIIEKLKSEASRSNVERMDALNELDKLKEELRQRSLVTAQKNQFSIAQAFRPYYYSQPILETKPNFAPSNSYHISSNSEFIPFQNSSAPVSVKRNMSGYQLSKPSVKNDYSYIKSAEVKNQLENLDLLINYTLAPSPIQPEPIIDSFTESKEREMDSRSDFKEL</sequence>
<comment type="caution">
    <text evidence="3">The sequence shown here is derived from an EMBL/GenBank/DDBJ whole genome shotgun (WGS) entry which is preliminary data.</text>
</comment>
<feature type="compositionally biased region" description="Basic and acidic residues" evidence="2">
    <location>
        <begin position="291"/>
        <end position="301"/>
    </location>
</feature>